<evidence type="ECO:0000313" key="7">
    <source>
        <dbReference type="Proteomes" id="UP000587211"/>
    </source>
</evidence>
<evidence type="ECO:0000313" key="6">
    <source>
        <dbReference type="EMBL" id="NYI37368.1"/>
    </source>
</evidence>
<evidence type="ECO:0000256" key="2">
    <source>
        <dbReference type="ARBA" id="ARBA00023125"/>
    </source>
</evidence>
<evidence type="ECO:0000259" key="4">
    <source>
        <dbReference type="PROSITE" id="PS50949"/>
    </source>
</evidence>
<dbReference type="EMBL" id="JACWMT010000001">
    <property type="protein sequence ID" value="MBD1268726.1"/>
    <property type="molecule type" value="Genomic_DNA"/>
</dbReference>
<dbReference type="InterPro" id="IPR036390">
    <property type="entry name" value="WH_DNA-bd_sf"/>
</dbReference>
<keyword evidence="7" id="KW-1185">Reference proteome</keyword>
<dbReference type="Pfam" id="PF00392">
    <property type="entry name" value="GntR"/>
    <property type="match status" value="1"/>
</dbReference>
<dbReference type="SMART" id="SM00345">
    <property type="entry name" value="HTH_GNTR"/>
    <property type="match status" value="1"/>
</dbReference>
<keyword evidence="2 6" id="KW-0238">DNA-binding</keyword>
<dbReference type="PROSITE" id="PS50949">
    <property type="entry name" value="HTH_GNTR"/>
    <property type="match status" value="1"/>
</dbReference>
<sequence length="216" mass="23182">MPTTSTSFRPLRDDVRDLIRERIIAGTHAPGTRLVERTIASDLGVSRIPVREALQALVLEGFAVDRDTRGIAVRAYEPGQIAELAEVGAALERVLVGQVVATVTDEGLVGLRAVLDEAQDAIDRGDLDAAVAANGRFHDALAALGEGTMAHEVLGTVSQRRRWLLAQHTDPAPIHAEHVALFDAIASGDADRARRITEDHARTTVENALRTRGPVS</sequence>
<keyword evidence="1" id="KW-0805">Transcription regulation</keyword>
<dbReference type="EMBL" id="JACBZN010000001">
    <property type="protein sequence ID" value="NYI37368.1"/>
    <property type="molecule type" value="Genomic_DNA"/>
</dbReference>
<dbReference type="AlphaFoldDB" id="A0A8I0FU18"/>
<dbReference type="SMART" id="SM00895">
    <property type="entry name" value="FCD"/>
    <property type="match status" value="1"/>
</dbReference>
<evidence type="ECO:0000313" key="8">
    <source>
        <dbReference type="Proteomes" id="UP000659061"/>
    </source>
</evidence>
<dbReference type="InterPro" id="IPR000524">
    <property type="entry name" value="Tscrpt_reg_HTH_GntR"/>
</dbReference>
<dbReference type="Gene3D" id="1.20.120.530">
    <property type="entry name" value="GntR ligand-binding domain-like"/>
    <property type="match status" value="1"/>
</dbReference>
<dbReference type="GO" id="GO:0003677">
    <property type="term" value="F:DNA binding"/>
    <property type="evidence" value="ECO:0007669"/>
    <property type="project" value="UniProtKB-KW"/>
</dbReference>
<dbReference type="PANTHER" id="PTHR43537">
    <property type="entry name" value="TRANSCRIPTIONAL REGULATOR, GNTR FAMILY"/>
    <property type="match status" value="1"/>
</dbReference>
<evidence type="ECO:0000256" key="3">
    <source>
        <dbReference type="ARBA" id="ARBA00023163"/>
    </source>
</evidence>
<gene>
    <name evidence="6" type="ORF">BJ975_000743</name>
    <name evidence="5" type="ORF">IDH50_00620</name>
</gene>
<comment type="caution">
    <text evidence="5">The sequence shown here is derived from an EMBL/GenBank/DDBJ whole genome shotgun (WGS) entry which is preliminary data.</text>
</comment>
<reference evidence="6 7" key="1">
    <citation type="submission" date="2020-07" db="EMBL/GenBank/DDBJ databases">
        <title>Sequencing the genomes of 1000 actinobacteria strains.</title>
        <authorList>
            <person name="Klenk H.-P."/>
        </authorList>
    </citation>
    <scope>NUCLEOTIDE SEQUENCE [LARGE SCALE GENOMIC DNA]</scope>
    <source>
        <strain evidence="6 7">DSM 19087</strain>
    </source>
</reference>
<dbReference type="InterPro" id="IPR011711">
    <property type="entry name" value="GntR_C"/>
</dbReference>
<protein>
    <submittedName>
        <fullName evidence="5 6">GntR family transcriptional regulator</fullName>
    </submittedName>
</protein>
<name>A0A8I0FU18_9ACTN</name>
<keyword evidence="3" id="KW-0804">Transcription</keyword>
<dbReference type="CDD" id="cd07377">
    <property type="entry name" value="WHTH_GntR"/>
    <property type="match status" value="1"/>
</dbReference>
<feature type="domain" description="HTH gntR-type" evidence="4">
    <location>
        <begin position="9"/>
        <end position="76"/>
    </location>
</feature>
<proteinExistence type="predicted"/>
<evidence type="ECO:0000256" key="1">
    <source>
        <dbReference type="ARBA" id="ARBA00023015"/>
    </source>
</evidence>
<dbReference type="InterPro" id="IPR036388">
    <property type="entry name" value="WH-like_DNA-bd_sf"/>
</dbReference>
<dbReference type="Pfam" id="PF07729">
    <property type="entry name" value="FCD"/>
    <property type="match status" value="1"/>
</dbReference>
<dbReference type="Proteomes" id="UP000587211">
    <property type="component" value="Unassembled WGS sequence"/>
</dbReference>
<dbReference type="GO" id="GO:0003700">
    <property type="term" value="F:DNA-binding transcription factor activity"/>
    <property type="evidence" value="ECO:0007669"/>
    <property type="project" value="InterPro"/>
</dbReference>
<evidence type="ECO:0000313" key="5">
    <source>
        <dbReference type="EMBL" id="MBD1268726.1"/>
    </source>
</evidence>
<dbReference type="SUPFAM" id="SSF48008">
    <property type="entry name" value="GntR ligand-binding domain-like"/>
    <property type="match status" value="1"/>
</dbReference>
<organism evidence="5 8">
    <name type="scientific">Aeromicrobium tamlense</name>
    <dbReference type="NCBI Taxonomy" id="375541"/>
    <lineage>
        <taxon>Bacteria</taxon>
        <taxon>Bacillati</taxon>
        <taxon>Actinomycetota</taxon>
        <taxon>Actinomycetes</taxon>
        <taxon>Propionibacteriales</taxon>
        <taxon>Nocardioidaceae</taxon>
        <taxon>Aeromicrobium</taxon>
    </lineage>
</organism>
<dbReference type="Gene3D" id="1.10.10.10">
    <property type="entry name" value="Winged helix-like DNA-binding domain superfamily/Winged helix DNA-binding domain"/>
    <property type="match status" value="1"/>
</dbReference>
<reference evidence="5" key="2">
    <citation type="submission" date="2020-09" db="EMBL/GenBank/DDBJ databases">
        <title>Novel species in genus Aeromicrobium.</title>
        <authorList>
            <person name="Zhang G."/>
        </authorList>
    </citation>
    <scope>NUCLEOTIDE SEQUENCE</scope>
    <source>
        <strain evidence="5">SSW1-57</strain>
    </source>
</reference>
<dbReference type="SUPFAM" id="SSF46785">
    <property type="entry name" value="Winged helix' DNA-binding domain"/>
    <property type="match status" value="1"/>
</dbReference>
<dbReference type="RefSeq" id="WP_179423793.1">
    <property type="nucleotide sequence ID" value="NZ_JACBZN010000001.1"/>
</dbReference>
<dbReference type="Proteomes" id="UP000659061">
    <property type="component" value="Unassembled WGS sequence"/>
</dbReference>
<dbReference type="PANTHER" id="PTHR43537:SF45">
    <property type="entry name" value="GNTR FAMILY REGULATORY PROTEIN"/>
    <property type="match status" value="1"/>
</dbReference>
<accession>A0A8I0FU18</accession>
<dbReference type="InterPro" id="IPR008920">
    <property type="entry name" value="TF_FadR/GntR_C"/>
</dbReference>